<protein>
    <submittedName>
        <fullName evidence="2">Uncharacterized protein</fullName>
    </submittedName>
</protein>
<organism evidence="2 3">
    <name type="scientific">Nonomuraea purpurea</name>
    <dbReference type="NCBI Taxonomy" id="1849276"/>
    <lineage>
        <taxon>Bacteria</taxon>
        <taxon>Bacillati</taxon>
        <taxon>Actinomycetota</taxon>
        <taxon>Actinomycetes</taxon>
        <taxon>Streptosporangiales</taxon>
        <taxon>Streptosporangiaceae</taxon>
        <taxon>Nonomuraea</taxon>
    </lineage>
</organism>
<sequence>MRPERERAETLHGPWPSSIEELQAEYIERWNIWREQKPDGSHSEWVAQRIQDEAVELRAINSEMLQESLAEHERRYLRGALIAPGSESDSGKPASSGGPAEETLSKHGPEQGPSRAISPHVPGAEGKNGDNNKHVMPCADPGPSNGGPTASSRYRAPDLIVRGDRAGGDLVGWDNGVV</sequence>
<reference evidence="3" key="1">
    <citation type="journal article" date="2019" name="Int. J. Syst. Evol. Microbiol.">
        <title>The Global Catalogue of Microorganisms (GCM) 10K type strain sequencing project: providing services to taxonomists for standard genome sequencing and annotation.</title>
        <authorList>
            <consortium name="The Broad Institute Genomics Platform"/>
            <consortium name="The Broad Institute Genome Sequencing Center for Infectious Disease"/>
            <person name="Wu L."/>
            <person name="Ma J."/>
        </authorList>
    </citation>
    <scope>NUCLEOTIDE SEQUENCE [LARGE SCALE GENOMIC DNA]</scope>
    <source>
        <strain evidence="3">TBRC 1276</strain>
    </source>
</reference>
<keyword evidence="3" id="KW-1185">Reference proteome</keyword>
<proteinExistence type="predicted"/>
<comment type="caution">
    <text evidence="2">The sequence shown here is derived from an EMBL/GenBank/DDBJ whole genome shotgun (WGS) entry which is preliminary data.</text>
</comment>
<gene>
    <name evidence="2" type="ORF">ACFOY2_38340</name>
</gene>
<dbReference type="EMBL" id="JBHSBI010000025">
    <property type="protein sequence ID" value="MFC4013139.1"/>
    <property type="molecule type" value="Genomic_DNA"/>
</dbReference>
<dbReference type="Proteomes" id="UP001595851">
    <property type="component" value="Unassembled WGS sequence"/>
</dbReference>
<evidence type="ECO:0000313" key="3">
    <source>
        <dbReference type="Proteomes" id="UP001595851"/>
    </source>
</evidence>
<name>A0ABV8GLS5_9ACTN</name>
<dbReference type="RefSeq" id="WP_379533012.1">
    <property type="nucleotide sequence ID" value="NZ_JBHSBI010000025.1"/>
</dbReference>
<evidence type="ECO:0000313" key="2">
    <source>
        <dbReference type="EMBL" id="MFC4013139.1"/>
    </source>
</evidence>
<feature type="region of interest" description="Disordered" evidence="1">
    <location>
        <begin position="80"/>
        <end position="156"/>
    </location>
</feature>
<evidence type="ECO:0000256" key="1">
    <source>
        <dbReference type="SAM" id="MobiDB-lite"/>
    </source>
</evidence>
<accession>A0ABV8GLS5</accession>